<dbReference type="AlphaFoldDB" id="A0A150WKE3"/>
<evidence type="ECO:0000313" key="3">
    <source>
        <dbReference type="EMBL" id="KYG64440.1"/>
    </source>
</evidence>
<dbReference type="RefSeq" id="WP_063243426.1">
    <property type="nucleotide sequence ID" value="NZ_LUKF01000012.1"/>
</dbReference>
<dbReference type="EMBL" id="LUKF01000012">
    <property type="protein sequence ID" value="KYG64440.1"/>
    <property type="molecule type" value="Genomic_DNA"/>
</dbReference>
<keyword evidence="2" id="KW-0732">Signal</keyword>
<accession>A0A150WKE3</accession>
<sequence>MKRLLSVLTTAALCLSSASALAKYDKFECVTNDSLQLSSLECVACGISKYYSDQGIDFQPSHRWLALLATVVREEKLTSKGGRGPVSDLDAKTVFLQKVINRVQAYGVCSEFTVKNIDSRSREMHDMSAKDWGVFMHFISKDTIPDEKHYDELAESLGFKSNRLLSVIGKNGPKASLDYLFENHEKDEVFLDDKRKQFKEKLNQALEPDYTISGDKKEKALDFIRSGDKGQGLRGCLAEIKERFFRKPLSDKETHKMCAVIANSCDIARGNSLTRKDDFCVLNGMGLRPASTTQPPPFGGNGGGRMPPPPRPATSGKGIN</sequence>
<dbReference type="Proteomes" id="UP000075391">
    <property type="component" value="Unassembled WGS sequence"/>
</dbReference>
<comment type="caution">
    <text evidence="3">The sequence shown here is derived from an EMBL/GenBank/DDBJ whole genome shotgun (WGS) entry which is preliminary data.</text>
</comment>
<feature type="signal peptide" evidence="2">
    <location>
        <begin position="1"/>
        <end position="22"/>
    </location>
</feature>
<name>A0A150WKE3_BDEBC</name>
<reference evidence="3 4" key="1">
    <citation type="submission" date="2016-03" db="EMBL/GenBank/DDBJ databases">
        <authorList>
            <person name="Ploux O."/>
        </authorList>
    </citation>
    <scope>NUCLEOTIDE SEQUENCE [LARGE SCALE GENOMIC DNA]</scope>
    <source>
        <strain evidence="3 4">BER2</strain>
    </source>
</reference>
<organism evidence="3 4">
    <name type="scientific">Bdellovibrio bacteriovorus</name>
    <dbReference type="NCBI Taxonomy" id="959"/>
    <lineage>
        <taxon>Bacteria</taxon>
        <taxon>Pseudomonadati</taxon>
        <taxon>Bdellovibrionota</taxon>
        <taxon>Bdellovibrionia</taxon>
        <taxon>Bdellovibrionales</taxon>
        <taxon>Pseudobdellovibrionaceae</taxon>
        <taxon>Bdellovibrio</taxon>
    </lineage>
</organism>
<gene>
    <name evidence="3" type="ORF">AZI85_03190</name>
</gene>
<evidence type="ECO:0000256" key="2">
    <source>
        <dbReference type="SAM" id="SignalP"/>
    </source>
</evidence>
<feature type="region of interest" description="Disordered" evidence="1">
    <location>
        <begin position="288"/>
        <end position="320"/>
    </location>
</feature>
<proteinExistence type="predicted"/>
<feature type="chain" id="PRO_5007572769" evidence="2">
    <location>
        <begin position="23"/>
        <end position="320"/>
    </location>
</feature>
<evidence type="ECO:0000256" key="1">
    <source>
        <dbReference type="SAM" id="MobiDB-lite"/>
    </source>
</evidence>
<dbReference type="OrthoDB" id="5292549at2"/>
<protein>
    <submittedName>
        <fullName evidence="3">Uncharacterized protein</fullName>
    </submittedName>
</protein>
<evidence type="ECO:0000313" key="4">
    <source>
        <dbReference type="Proteomes" id="UP000075391"/>
    </source>
</evidence>